<evidence type="ECO:0000256" key="1">
    <source>
        <dbReference type="ARBA" id="ARBA00023125"/>
    </source>
</evidence>
<dbReference type="Proteomes" id="UP000823614">
    <property type="component" value="Unassembled WGS sequence"/>
</dbReference>
<dbReference type="InterPro" id="IPR001387">
    <property type="entry name" value="Cro/C1-type_HTH"/>
</dbReference>
<dbReference type="Gene3D" id="1.10.357.10">
    <property type="entry name" value="Tetracycline Repressor, domain 2"/>
    <property type="match status" value="1"/>
</dbReference>
<dbReference type="PROSITE" id="PS50977">
    <property type="entry name" value="HTH_TETR_2"/>
    <property type="match status" value="1"/>
</dbReference>
<dbReference type="PANTHER" id="PTHR43479:SF11">
    <property type="entry name" value="ACREF_ENVCD OPERON REPRESSOR-RELATED"/>
    <property type="match status" value="1"/>
</dbReference>
<proteinExistence type="predicted"/>
<evidence type="ECO:0000313" key="5">
    <source>
        <dbReference type="Proteomes" id="UP000823614"/>
    </source>
</evidence>
<reference evidence="4" key="1">
    <citation type="submission" date="2020-10" db="EMBL/GenBank/DDBJ databases">
        <authorList>
            <person name="Gilroy R."/>
        </authorList>
    </citation>
    <scope>NUCLEOTIDE SEQUENCE</scope>
    <source>
        <strain evidence="4">C6-149</strain>
    </source>
</reference>
<keyword evidence="1 2" id="KW-0238">DNA-binding</keyword>
<evidence type="ECO:0000256" key="2">
    <source>
        <dbReference type="PROSITE-ProRule" id="PRU00335"/>
    </source>
</evidence>
<comment type="caution">
    <text evidence="4">The sequence shown here is derived from an EMBL/GenBank/DDBJ whole genome shotgun (WGS) entry which is preliminary data.</text>
</comment>
<dbReference type="SUPFAM" id="SSF46689">
    <property type="entry name" value="Homeodomain-like"/>
    <property type="match status" value="1"/>
</dbReference>
<dbReference type="Pfam" id="PF00440">
    <property type="entry name" value="TetR_N"/>
    <property type="match status" value="1"/>
</dbReference>
<accession>A0A9D9E5W1</accession>
<evidence type="ECO:0000313" key="4">
    <source>
        <dbReference type="EMBL" id="MBO8440875.1"/>
    </source>
</evidence>
<dbReference type="AlphaFoldDB" id="A0A9D9E5W1"/>
<dbReference type="PANTHER" id="PTHR43479">
    <property type="entry name" value="ACREF/ENVCD OPERON REPRESSOR-RELATED"/>
    <property type="match status" value="1"/>
</dbReference>
<dbReference type="InterPro" id="IPR009057">
    <property type="entry name" value="Homeodomain-like_sf"/>
</dbReference>
<dbReference type="GO" id="GO:0003677">
    <property type="term" value="F:DNA binding"/>
    <property type="evidence" value="ECO:0007669"/>
    <property type="project" value="UniProtKB-UniRule"/>
</dbReference>
<organism evidence="4 5">
    <name type="scientific">Candidatus Gallilactobacillus intestinavium</name>
    <dbReference type="NCBI Taxonomy" id="2840838"/>
    <lineage>
        <taxon>Bacteria</taxon>
        <taxon>Bacillati</taxon>
        <taxon>Bacillota</taxon>
        <taxon>Bacilli</taxon>
        <taxon>Lactobacillales</taxon>
        <taxon>Lactobacillaceae</taxon>
        <taxon>Lactobacillaceae incertae sedis</taxon>
        <taxon>Candidatus Gallilactobacillus</taxon>
    </lineage>
</organism>
<name>A0A9D9E5W1_9LACO</name>
<feature type="DNA-binding region" description="H-T-H motif" evidence="2">
    <location>
        <begin position="25"/>
        <end position="44"/>
    </location>
</feature>
<evidence type="ECO:0000259" key="3">
    <source>
        <dbReference type="PROSITE" id="PS50977"/>
    </source>
</evidence>
<gene>
    <name evidence="4" type="ORF">IAA89_00260</name>
</gene>
<feature type="domain" description="HTH tetR-type" evidence="3">
    <location>
        <begin position="2"/>
        <end position="62"/>
    </location>
</feature>
<dbReference type="CDD" id="cd00093">
    <property type="entry name" value="HTH_XRE"/>
    <property type="match status" value="1"/>
</dbReference>
<dbReference type="EMBL" id="JADIMP010000006">
    <property type="protein sequence ID" value="MBO8440875.1"/>
    <property type="molecule type" value="Genomic_DNA"/>
</dbReference>
<dbReference type="InterPro" id="IPR001647">
    <property type="entry name" value="HTH_TetR"/>
</dbReference>
<sequence>MDKTQDKIIQATVEWVENDDYKNLSMRKLAAKIGMTTGAIYKYFRNKDELFYQVSVKLSQEFAEQVITTPEDSAKEEILSLANQFCQLSQEQPKITNFLFFNSSLSNFYQNTNHDFKFYDQVMELVWQVNQKGITDQQFFTQIWSFIQGYSLLILNGVTNYDQSLVERTLDEIIRGSRK</sequence>
<protein>
    <submittedName>
        <fullName evidence="4">TetR/AcrR family transcriptional regulator</fullName>
    </submittedName>
</protein>
<reference evidence="4" key="2">
    <citation type="journal article" date="2021" name="PeerJ">
        <title>Extensive microbial diversity within the chicken gut microbiome revealed by metagenomics and culture.</title>
        <authorList>
            <person name="Gilroy R."/>
            <person name="Ravi A."/>
            <person name="Getino M."/>
            <person name="Pursley I."/>
            <person name="Horton D.L."/>
            <person name="Alikhan N.F."/>
            <person name="Baker D."/>
            <person name="Gharbi K."/>
            <person name="Hall N."/>
            <person name="Watson M."/>
            <person name="Adriaenssens E.M."/>
            <person name="Foster-Nyarko E."/>
            <person name="Jarju S."/>
            <person name="Secka A."/>
            <person name="Antonio M."/>
            <person name="Oren A."/>
            <person name="Chaudhuri R.R."/>
            <person name="La Ragione R."/>
            <person name="Hildebrand F."/>
            <person name="Pallen M.J."/>
        </authorList>
    </citation>
    <scope>NUCLEOTIDE SEQUENCE</scope>
    <source>
        <strain evidence="4">C6-149</strain>
    </source>
</reference>
<dbReference type="InterPro" id="IPR050624">
    <property type="entry name" value="HTH-type_Tx_Regulator"/>
</dbReference>